<evidence type="ECO:0000256" key="12">
    <source>
        <dbReference type="ARBA" id="ARBA00022989"/>
    </source>
</evidence>
<keyword evidence="13" id="KW-0072">Autophagy</keyword>
<evidence type="ECO:0000256" key="14">
    <source>
        <dbReference type="ARBA" id="ARBA00023098"/>
    </source>
</evidence>
<comment type="similarity">
    <text evidence="4">Belongs to the AB hydrolase superfamily. Lipase family.</text>
</comment>
<evidence type="ECO:0000256" key="16">
    <source>
        <dbReference type="ARBA" id="ARBA00023180"/>
    </source>
</evidence>
<dbReference type="GO" id="GO:0006660">
    <property type="term" value="P:phosphatidylserine catabolic process"/>
    <property type="evidence" value="ECO:0007669"/>
    <property type="project" value="TreeGrafter"/>
</dbReference>
<dbReference type="GO" id="GO:0005775">
    <property type="term" value="C:vacuolar lumen"/>
    <property type="evidence" value="ECO:0007669"/>
    <property type="project" value="TreeGrafter"/>
</dbReference>
<keyword evidence="16" id="KW-0325">Glycoprotein</keyword>
<dbReference type="Proteomes" id="UP001142393">
    <property type="component" value="Unassembled WGS sequence"/>
</dbReference>
<evidence type="ECO:0000256" key="2">
    <source>
        <dbReference type="ARBA" id="ARBA00004270"/>
    </source>
</evidence>
<evidence type="ECO:0000256" key="8">
    <source>
        <dbReference type="ARBA" id="ARBA00022753"/>
    </source>
</evidence>
<dbReference type="GO" id="GO:0034496">
    <property type="term" value="P:multivesicular body membrane disassembly"/>
    <property type="evidence" value="ECO:0007669"/>
    <property type="project" value="TreeGrafter"/>
</dbReference>
<dbReference type="GO" id="GO:0032585">
    <property type="term" value="C:multivesicular body membrane"/>
    <property type="evidence" value="ECO:0007669"/>
    <property type="project" value="UniProtKB-SubCell"/>
</dbReference>
<keyword evidence="15" id="KW-0472">Membrane</keyword>
<evidence type="ECO:0000256" key="4">
    <source>
        <dbReference type="ARBA" id="ARBA00010701"/>
    </source>
</evidence>
<keyword evidence="19" id="KW-0732">Signal</keyword>
<evidence type="ECO:0000256" key="1">
    <source>
        <dbReference type="ARBA" id="ARBA00001024"/>
    </source>
</evidence>
<dbReference type="GO" id="GO:0034727">
    <property type="term" value="P:piecemeal microautophagy of the nucleus"/>
    <property type="evidence" value="ECO:0007669"/>
    <property type="project" value="TreeGrafter"/>
</dbReference>
<comment type="caution">
    <text evidence="21">The sequence shown here is derived from an EMBL/GenBank/DDBJ whole genome shotgun (WGS) entry which is preliminary data.</text>
</comment>
<evidence type="ECO:0000256" key="7">
    <source>
        <dbReference type="ARBA" id="ARBA00022692"/>
    </source>
</evidence>
<evidence type="ECO:0000256" key="11">
    <source>
        <dbReference type="ARBA" id="ARBA00022968"/>
    </source>
</evidence>
<dbReference type="EC" id="3.1.1.3" evidence="6"/>
<evidence type="ECO:0000256" key="17">
    <source>
        <dbReference type="ARBA" id="ARBA00024663"/>
    </source>
</evidence>
<name>A0A9W8TW25_9AGAR</name>
<evidence type="ECO:0000256" key="10">
    <source>
        <dbReference type="ARBA" id="ARBA00022963"/>
    </source>
</evidence>
<comment type="subcellular location">
    <subcellularLocation>
        <location evidence="3">Endosome</location>
        <location evidence="3">Multivesicular body membrane</location>
        <topology evidence="3">Single-pass type II membrane protein</topology>
    </subcellularLocation>
    <subcellularLocation>
        <location evidence="2">Prevacuolar compartment membrane</location>
        <topology evidence="2">Single-pass type II membrane protein</topology>
    </subcellularLocation>
</comment>
<evidence type="ECO:0000313" key="22">
    <source>
        <dbReference type="Proteomes" id="UP001142393"/>
    </source>
</evidence>
<feature type="chain" id="PRO_5040955333" description="triacylglycerol lipase" evidence="19">
    <location>
        <begin position="30"/>
        <end position="516"/>
    </location>
</feature>
<evidence type="ECO:0000256" key="3">
    <source>
        <dbReference type="ARBA" id="ARBA00004343"/>
    </source>
</evidence>
<feature type="domain" description="Fungal lipase-type" evidence="20">
    <location>
        <begin position="315"/>
        <end position="346"/>
    </location>
</feature>
<keyword evidence="7" id="KW-0812">Transmembrane</keyword>
<evidence type="ECO:0000256" key="6">
    <source>
        <dbReference type="ARBA" id="ARBA00013279"/>
    </source>
</evidence>
<dbReference type="AlphaFoldDB" id="A0A9W8TW25"/>
<evidence type="ECO:0000256" key="18">
    <source>
        <dbReference type="ARBA" id="ARBA00029828"/>
    </source>
</evidence>
<keyword evidence="10" id="KW-0442">Lipid degradation</keyword>
<dbReference type="GO" id="GO:0046461">
    <property type="term" value="P:neutral lipid catabolic process"/>
    <property type="evidence" value="ECO:0007669"/>
    <property type="project" value="TreeGrafter"/>
</dbReference>
<keyword evidence="14" id="KW-0443">Lipid metabolism</keyword>
<proteinExistence type="inferred from homology"/>
<keyword evidence="9" id="KW-0378">Hydrolase</keyword>
<comment type="function">
    <text evidence="17">Lipase which is essential for lysis of subvacuolar cytoplasm to vacuole targeted bodies and intravacuolar autophagic bodies. Involved in the lysis of intravacuolar multivesicular body (MVB) vesicles. The intravacuolar membrane disintegration by ATG15 is critical to life span extension.</text>
</comment>
<feature type="signal peptide" evidence="19">
    <location>
        <begin position="1"/>
        <end position="29"/>
    </location>
</feature>
<dbReference type="InterPro" id="IPR029058">
    <property type="entry name" value="AB_hydrolase_fold"/>
</dbReference>
<accession>A0A9W8TW25</accession>
<keyword evidence="11" id="KW-0735">Signal-anchor</keyword>
<evidence type="ECO:0000256" key="13">
    <source>
        <dbReference type="ARBA" id="ARBA00023006"/>
    </source>
</evidence>
<dbReference type="GO" id="GO:0004620">
    <property type="term" value="F:phospholipase activity"/>
    <property type="evidence" value="ECO:0007669"/>
    <property type="project" value="TreeGrafter"/>
</dbReference>
<dbReference type="InterPro" id="IPR002921">
    <property type="entry name" value="Fungal_lipase-type"/>
</dbReference>
<dbReference type="PANTHER" id="PTHR47175:SF2">
    <property type="entry name" value="LIPASE ATG15-RELATED"/>
    <property type="match status" value="1"/>
</dbReference>
<evidence type="ECO:0000256" key="15">
    <source>
        <dbReference type="ARBA" id="ARBA00023136"/>
    </source>
</evidence>
<evidence type="ECO:0000256" key="5">
    <source>
        <dbReference type="ARBA" id="ARBA00011137"/>
    </source>
</evidence>
<dbReference type="InterPro" id="IPR050805">
    <property type="entry name" value="ATG15_Lipase"/>
</dbReference>
<gene>
    <name evidence="21" type="ORF">DFH05DRAFT_294283</name>
</gene>
<dbReference type="CDD" id="cd00519">
    <property type="entry name" value="Lipase_3"/>
    <property type="match status" value="1"/>
</dbReference>
<dbReference type="Pfam" id="PF01764">
    <property type="entry name" value="Lipase_3"/>
    <property type="match status" value="1"/>
</dbReference>
<keyword evidence="22" id="KW-1185">Reference proteome</keyword>
<evidence type="ECO:0000256" key="9">
    <source>
        <dbReference type="ARBA" id="ARBA00022801"/>
    </source>
</evidence>
<evidence type="ECO:0000256" key="19">
    <source>
        <dbReference type="SAM" id="SignalP"/>
    </source>
</evidence>
<sequence length="516" mass="57918">MFEMLDQPLVPAQFLFVLLLILHKPFVSALANVQLKPGELSFTHQHELLPRYGHSLFKDTSRAPVQSTIDNRINRISSQPPTKSILDVKLKTRPTAIYRPRSLDLFHEERRTALHREKGRIHNQEQSRTLETTIDEGNVHTMEHNSDRVNVNWDIIYLDGPDVQNLQTLAQLARMSGNAYALGPTQKNWYELDRAWNVSFPFGYEDAEDGFRGHVFLSSDNSTIVLAIKGTTLQGPTSKKDKFNDNLLPSSSCSPVPLTSSYAIYRLFSCCCARVDFSWVFRQVCDCYSGSWKCDNTCLSNALVEESLLYTVGLNLVNDLLALYPSANLWLVGHSLGGALASLLGSTFGLPAVAFESPGERLAALRLGLPIPTPLPAQQLLPELDVIPGRILIPSLSPTTHIYHTADPIPQGTCTGPFSPCSQTGYALETRCHLGQSIVFDTVTELGWKVDLRKHPIREVVGLMEMWDQEEEVTNFGEARRRQVPEAKEEVDCVDCFKWEFGEFKDKELEHPVCGY</sequence>
<protein>
    <recommendedName>
        <fullName evidence="6">triacylglycerol lipase</fullName>
        <ecNumber evidence="6">3.1.1.3</ecNumber>
    </recommendedName>
    <alternativeName>
        <fullName evidence="18">Autophagy-related protein 15</fullName>
    </alternativeName>
</protein>
<evidence type="ECO:0000259" key="20">
    <source>
        <dbReference type="Pfam" id="PF01764"/>
    </source>
</evidence>
<dbReference type="SUPFAM" id="SSF53474">
    <property type="entry name" value="alpha/beta-Hydrolases"/>
    <property type="match status" value="1"/>
</dbReference>
<dbReference type="GO" id="GO:0004806">
    <property type="term" value="F:triacylglycerol lipase activity"/>
    <property type="evidence" value="ECO:0007669"/>
    <property type="project" value="UniProtKB-EC"/>
</dbReference>
<comment type="catalytic activity">
    <reaction evidence="1">
        <text>a triacylglycerol + H2O = a diacylglycerol + a fatty acid + H(+)</text>
        <dbReference type="Rhea" id="RHEA:12044"/>
        <dbReference type="ChEBI" id="CHEBI:15377"/>
        <dbReference type="ChEBI" id="CHEBI:15378"/>
        <dbReference type="ChEBI" id="CHEBI:17855"/>
        <dbReference type="ChEBI" id="CHEBI:18035"/>
        <dbReference type="ChEBI" id="CHEBI:28868"/>
        <dbReference type="EC" id="3.1.1.3"/>
    </reaction>
</comment>
<evidence type="ECO:0000313" key="21">
    <source>
        <dbReference type="EMBL" id="KAJ3742217.1"/>
    </source>
</evidence>
<comment type="subunit">
    <text evidence="5">Binds to both phosphatidylinositol (PI) and phosphatidylinositol 3,5-bisphosphate (PIP2).</text>
</comment>
<organism evidence="21 22">
    <name type="scientific">Lentinula detonsa</name>
    <dbReference type="NCBI Taxonomy" id="2804962"/>
    <lineage>
        <taxon>Eukaryota</taxon>
        <taxon>Fungi</taxon>
        <taxon>Dikarya</taxon>
        <taxon>Basidiomycota</taxon>
        <taxon>Agaricomycotina</taxon>
        <taxon>Agaricomycetes</taxon>
        <taxon>Agaricomycetidae</taxon>
        <taxon>Agaricales</taxon>
        <taxon>Marasmiineae</taxon>
        <taxon>Omphalotaceae</taxon>
        <taxon>Lentinula</taxon>
    </lineage>
</organism>
<keyword evidence="8" id="KW-0967">Endosome</keyword>
<dbReference type="PANTHER" id="PTHR47175">
    <property type="entry name" value="LIPASE ATG15-RELATED"/>
    <property type="match status" value="1"/>
</dbReference>
<reference evidence="21 22" key="1">
    <citation type="journal article" date="2023" name="Proc. Natl. Acad. Sci. U.S.A.">
        <title>A global phylogenomic analysis of the shiitake genus Lentinula.</title>
        <authorList>
            <person name="Sierra-Patev S."/>
            <person name="Min B."/>
            <person name="Naranjo-Ortiz M."/>
            <person name="Looney B."/>
            <person name="Konkel Z."/>
            <person name="Slot J.C."/>
            <person name="Sakamoto Y."/>
            <person name="Steenwyk J.L."/>
            <person name="Rokas A."/>
            <person name="Carro J."/>
            <person name="Camarero S."/>
            <person name="Ferreira P."/>
            <person name="Molpeceres G."/>
            <person name="Ruiz-Duenas F.J."/>
            <person name="Serrano A."/>
            <person name="Henrissat B."/>
            <person name="Drula E."/>
            <person name="Hughes K.W."/>
            <person name="Mata J.L."/>
            <person name="Ishikawa N.K."/>
            <person name="Vargas-Isla R."/>
            <person name="Ushijima S."/>
            <person name="Smith C.A."/>
            <person name="Donoghue J."/>
            <person name="Ahrendt S."/>
            <person name="Andreopoulos W."/>
            <person name="He G."/>
            <person name="LaButti K."/>
            <person name="Lipzen A."/>
            <person name="Ng V."/>
            <person name="Riley R."/>
            <person name="Sandor L."/>
            <person name="Barry K."/>
            <person name="Martinez A.T."/>
            <person name="Xiao Y."/>
            <person name="Gibbons J.G."/>
            <person name="Terashima K."/>
            <person name="Grigoriev I.V."/>
            <person name="Hibbett D."/>
        </authorList>
    </citation>
    <scope>NUCLEOTIDE SEQUENCE [LARGE SCALE GENOMIC DNA]</scope>
    <source>
        <strain evidence="21 22">TFB7810</strain>
    </source>
</reference>
<dbReference type="Gene3D" id="3.40.50.1820">
    <property type="entry name" value="alpha/beta hydrolase"/>
    <property type="match status" value="1"/>
</dbReference>
<keyword evidence="12" id="KW-1133">Transmembrane helix</keyword>
<dbReference type="EMBL" id="JANVFU010000011">
    <property type="protein sequence ID" value="KAJ3742217.1"/>
    <property type="molecule type" value="Genomic_DNA"/>
</dbReference>